<dbReference type="PANTHER" id="PTHR38593">
    <property type="entry name" value="BLR2558 PROTEIN"/>
    <property type="match status" value="1"/>
</dbReference>
<evidence type="ECO:0000313" key="4">
    <source>
        <dbReference type="Proteomes" id="UP000530654"/>
    </source>
</evidence>
<keyword evidence="1" id="KW-0732">Signal</keyword>
<comment type="caution">
    <text evidence="3">The sequence shown here is derived from an EMBL/GenBank/DDBJ whole genome shotgun (WGS) entry which is preliminary data.</text>
</comment>
<gene>
    <name evidence="3" type="ORF">HLI17_21565</name>
</gene>
<dbReference type="Pfam" id="PF13628">
    <property type="entry name" value="DUF4142"/>
    <property type="match status" value="1"/>
</dbReference>
<evidence type="ECO:0000256" key="1">
    <source>
        <dbReference type="SAM" id="SignalP"/>
    </source>
</evidence>
<evidence type="ECO:0000313" key="3">
    <source>
        <dbReference type="EMBL" id="NNH65841.1"/>
    </source>
</evidence>
<dbReference type="InterPro" id="IPR012347">
    <property type="entry name" value="Ferritin-like"/>
</dbReference>
<evidence type="ECO:0000259" key="2">
    <source>
        <dbReference type="Pfam" id="PF13628"/>
    </source>
</evidence>
<dbReference type="Proteomes" id="UP000530654">
    <property type="component" value="Unassembled WGS sequence"/>
</dbReference>
<dbReference type="RefSeq" id="WP_017963348.1">
    <property type="nucleotide sequence ID" value="NZ_JAAEAB010000035.1"/>
</dbReference>
<accession>A0A7Y2W6Y3</accession>
<reference evidence="3 4" key="1">
    <citation type="submission" date="2020-04" db="EMBL/GenBank/DDBJ databases">
        <title>Rhizobium bacterial biofertilizers improve the content of phenolic compounds of Lactuca sativa L. under non-saline and saline-stress conditions.</title>
        <authorList>
            <person name="Ayuso-Calles M."/>
            <person name="Garcia-Estevez I."/>
            <person name="Jimenez-Gomez A."/>
            <person name="Flores-Felix J.D."/>
            <person name="Escribano-Bailon M."/>
            <person name="Rivas R."/>
        </authorList>
    </citation>
    <scope>NUCLEOTIDE SEQUENCE [LARGE SCALE GENOMIC DNA]</scope>
    <source>
        <strain evidence="3 4">GPTR02</strain>
    </source>
</reference>
<dbReference type="OrthoDB" id="9101320at2"/>
<dbReference type="PANTHER" id="PTHR38593:SF1">
    <property type="entry name" value="BLR2558 PROTEIN"/>
    <property type="match status" value="1"/>
</dbReference>
<feature type="chain" id="PRO_5030593329" evidence="1">
    <location>
        <begin position="21"/>
        <end position="206"/>
    </location>
</feature>
<feature type="domain" description="DUF4142" evidence="2">
    <location>
        <begin position="48"/>
        <end position="183"/>
    </location>
</feature>
<protein>
    <submittedName>
        <fullName evidence="3">DUF4142 domain-containing protein</fullName>
    </submittedName>
</protein>
<name>A0A7Y2W6Y3_9HYPH</name>
<feature type="signal peptide" evidence="1">
    <location>
        <begin position="1"/>
        <end position="20"/>
    </location>
</feature>
<proteinExistence type="predicted"/>
<dbReference type="Gene3D" id="1.20.1260.10">
    <property type="match status" value="1"/>
</dbReference>
<dbReference type="AlphaFoldDB" id="A0A7Y2W6Y3"/>
<dbReference type="EMBL" id="JABEQY010000019">
    <property type="protein sequence ID" value="NNH65841.1"/>
    <property type="molecule type" value="Genomic_DNA"/>
</dbReference>
<dbReference type="InterPro" id="IPR025419">
    <property type="entry name" value="DUF4142"/>
</dbReference>
<sequence length="206" mass="22239">MFRRVLFTVAVVLAGSSALGQIGNPAGMGVDTRMARPGVPAPHQTNNQDRLFAQLATAGGLAEVELGNLAGGKAKADAVKQFADMMVSDHSDANRKLKELADAAKIPLSDQLDPEHALLRERLRTLEADAFDAAYIKAQIVDHQKTAQLLAWEISMGEDGDLQRLASSLLPVVLDHLRRAQEIHGLLTGASVRLPPETLAEMEHRQ</sequence>
<organism evidence="3 4">
    <name type="scientific">Rhizobium laguerreae</name>
    <dbReference type="NCBI Taxonomy" id="1076926"/>
    <lineage>
        <taxon>Bacteria</taxon>
        <taxon>Pseudomonadati</taxon>
        <taxon>Pseudomonadota</taxon>
        <taxon>Alphaproteobacteria</taxon>
        <taxon>Hyphomicrobiales</taxon>
        <taxon>Rhizobiaceae</taxon>
        <taxon>Rhizobium/Agrobacterium group</taxon>
        <taxon>Rhizobium</taxon>
    </lineage>
</organism>